<feature type="domain" description="Golvesin/Xly CBD-like" evidence="7">
    <location>
        <begin position="536"/>
        <end position="667"/>
    </location>
</feature>
<dbReference type="InterPro" id="IPR039650">
    <property type="entry name" value="HdrA-like"/>
</dbReference>
<dbReference type="GO" id="GO:0046872">
    <property type="term" value="F:metal ion binding"/>
    <property type="evidence" value="ECO:0007669"/>
    <property type="project" value="UniProtKB-KW"/>
</dbReference>
<accession>A0A4R0NDC3</accession>
<dbReference type="GO" id="GO:0051539">
    <property type="term" value="F:4 iron, 4 sulfur cluster binding"/>
    <property type="evidence" value="ECO:0007669"/>
    <property type="project" value="UniProtKB-KW"/>
</dbReference>
<dbReference type="Pfam" id="PF25275">
    <property type="entry name" value="Golvesin_C"/>
    <property type="match status" value="1"/>
</dbReference>
<organism evidence="8 9">
    <name type="scientific">Pedobacter hiemivivus</name>
    <dbReference type="NCBI Taxonomy" id="2530454"/>
    <lineage>
        <taxon>Bacteria</taxon>
        <taxon>Pseudomonadati</taxon>
        <taxon>Bacteroidota</taxon>
        <taxon>Sphingobacteriia</taxon>
        <taxon>Sphingobacteriales</taxon>
        <taxon>Sphingobacteriaceae</taxon>
        <taxon>Pedobacter</taxon>
    </lineage>
</organism>
<dbReference type="Gene3D" id="3.50.50.60">
    <property type="entry name" value="FAD/NAD(P)-binding domain"/>
    <property type="match status" value="1"/>
</dbReference>
<dbReference type="InterPro" id="IPR033803">
    <property type="entry name" value="CBD-like_Golvesin-Xly"/>
</dbReference>
<comment type="caution">
    <text evidence="8">The sequence shown here is derived from an EMBL/GenBank/DDBJ whole genome shotgun (WGS) entry which is preliminary data.</text>
</comment>
<evidence type="ECO:0000256" key="5">
    <source>
        <dbReference type="ARBA" id="ARBA00023014"/>
    </source>
</evidence>
<keyword evidence="1" id="KW-0004">4Fe-4S</keyword>
<keyword evidence="3" id="KW-0560">Oxidoreductase</keyword>
<evidence type="ECO:0000313" key="8">
    <source>
        <dbReference type="EMBL" id="TCC96484.1"/>
    </source>
</evidence>
<reference evidence="8 9" key="1">
    <citation type="submission" date="2019-02" db="EMBL/GenBank/DDBJ databases">
        <title>Pedobacter sp. RP-3-8 sp. nov., isolated from Arctic soil.</title>
        <authorList>
            <person name="Dahal R.H."/>
        </authorList>
    </citation>
    <scope>NUCLEOTIDE SEQUENCE [LARGE SCALE GENOMIC DNA]</scope>
    <source>
        <strain evidence="8 9">RP-3-8</strain>
    </source>
</reference>
<dbReference type="PANTHER" id="PTHR43498:SF1">
    <property type="entry name" value="COB--COM HETERODISULFIDE REDUCTASE IRON-SULFUR SUBUNIT A"/>
    <property type="match status" value="1"/>
</dbReference>
<evidence type="ECO:0000256" key="6">
    <source>
        <dbReference type="SAM" id="SignalP"/>
    </source>
</evidence>
<dbReference type="OrthoDB" id="668499at2"/>
<feature type="signal peptide" evidence="6">
    <location>
        <begin position="1"/>
        <end position="25"/>
    </location>
</feature>
<dbReference type="RefSeq" id="WP_131608781.1">
    <property type="nucleotide sequence ID" value="NZ_SJSM01000005.1"/>
</dbReference>
<evidence type="ECO:0000256" key="4">
    <source>
        <dbReference type="ARBA" id="ARBA00023004"/>
    </source>
</evidence>
<evidence type="ECO:0000256" key="3">
    <source>
        <dbReference type="ARBA" id="ARBA00023002"/>
    </source>
</evidence>
<evidence type="ECO:0000259" key="7">
    <source>
        <dbReference type="Pfam" id="PF25275"/>
    </source>
</evidence>
<proteinExistence type="predicted"/>
<keyword evidence="9" id="KW-1185">Reference proteome</keyword>
<keyword evidence="5" id="KW-0411">Iron-sulfur</keyword>
<keyword evidence="4" id="KW-0408">Iron</keyword>
<dbReference type="AlphaFoldDB" id="A0A4R0NDC3"/>
<evidence type="ECO:0000313" key="9">
    <source>
        <dbReference type="Proteomes" id="UP000291117"/>
    </source>
</evidence>
<evidence type="ECO:0000256" key="2">
    <source>
        <dbReference type="ARBA" id="ARBA00022723"/>
    </source>
</evidence>
<gene>
    <name evidence="8" type="ORF">EZ444_10905</name>
</gene>
<keyword evidence="6" id="KW-0732">Signal</keyword>
<dbReference type="PANTHER" id="PTHR43498">
    <property type="entry name" value="FERREDOXIN:COB-COM HETERODISULFIDE REDUCTASE SUBUNIT A"/>
    <property type="match status" value="1"/>
</dbReference>
<dbReference type="InterPro" id="IPR036188">
    <property type="entry name" value="FAD/NAD-bd_sf"/>
</dbReference>
<sequence length="674" mass="75195">MNVNIFKRLLILSIIYFLNVQFSNAQKVDNYTVDVCIYGGNSAGVIAAYSAKRLGKTVLLIEPGKNLGGLSSGGLGYTDIGNKNVVTGLSKDFYRRIGSHYGKLEQWIFEPHVAENIFKDYINRAAVDVLYDYRLSDVTKVNNAIKSITIEPSGAASKLKHKVVNAKVFIDCSYEGDLMAKAKVTYTVGREANSKYNETYNGVQLLDGHQFPDHIDPYRIKGDSTSGLIWGVSKNRLMPQGSGDHKVQSYNYRICLTDDPKNRIAIQKPKGYDSTQFELLVRLMEKQKDKVQLKDYFIWSAMPNRKTDINNRNGFSTDMIGLNFAYPDGDYIVRKKYIDDLTGYTKGLLYFFGHDKRVPLVLRNEMLQWGYPKGEFKGNNNWSHQPYIREARRMVGAYVVSQANCVGESVAEDGIALAAYNMDSHNTDRMVINHMVKNEGNVEIPGLSPYPISYRALVPKEEECRNLIVPVCLSASHIAYGSIRMEPVFMVLGQAAAVAANLAVDQKVAVQGVDYRKINEWLSKDPLMDGSYPELIVDNLSKEVKTEGEWGLRKGRSYGPNALYHNQKSDAAASVTFYANDLKAGHYELFSYHPIVNNGAATTELQVFDGVDQHKYTIVKADINVLGQTSGEWVSLGKYNFKGTGKAFVKVIGHKVGGVVVADAILFKPLKAGK</sequence>
<dbReference type="Proteomes" id="UP000291117">
    <property type="component" value="Unassembled WGS sequence"/>
</dbReference>
<dbReference type="SUPFAM" id="SSF51905">
    <property type="entry name" value="FAD/NAD(P)-binding domain"/>
    <property type="match status" value="1"/>
</dbReference>
<dbReference type="EMBL" id="SJSM01000005">
    <property type="protein sequence ID" value="TCC96484.1"/>
    <property type="molecule type" value="Genomic_DNA"/>
</dbReference>
<dbReference type="Pfam" id="PF12831">
    <property type="entry name" value="FAD_oxidored"/>
    <property type="match status" value="1"/>
</dbReference>
<keyword evidence="2" id="KW-0479">Metal-binding</keyword>
<dbReference type="GO" id="GO:0016491">
    <property type="term" value="F:oxidoreductase activity"/>
    <property type="evidence" value="ECO:0007669"/>
    <property type="project" value="UniProtKB-KW"/>
</dbReference>
<feature type="chain" id="PRO_5020285714" evidence="6">
    <location>
        <begin position="26"/>
        <end position="674"/>
    </location>
</feature>
<protein>
    <submittedName>
        <fullName evidence="8">FAD-dependent oxidoreductase</fullName>
    </submittedName>
</protein>
<evidence type="ECO:0000256" key="1">
    <source>
        <dbReference type="ARBA" id="ARBA00022485"/>
    </source>
</evidence>
<name>A0A4R0NDC3_9SPHI</name>